<keyword evidence="6" id="KW-1185">Reference proteome</keyword>
<evidence type="ECO:0000313" key="5">
    <source>
        <dbReference type="EMBL" id="TQD38665.1"/>
    </source>
</evidence>
<organism evidence="5 6">
    <name type="scientific">Haloflavibacter putidus</name>
    <dbReference type="NCBI Taxonomy" id="2576776"/>
    <lineage>
        <taxon>Bacteria</taxon>
        <taxon>Pseudomonadati</taxon>
        <taxon>Bacteroidota</taxon>
        <taxon>Flavobacteriia</taxon>
        <taxon>Flavobacteriales</taxon>
        <taxon>Flavobacteriaceae</taxon>
        <taxon>Haloflavibacter</taxon>
    </lineage>
</organism>
<sequence length="394" mass="45424">MIKAPLPLPRKALLLILVSFSVLFYSSKSAAQNVDSFDFGTDTSLEIVTWNLEWFPANGGQTLSYVTQFINYLDADIIAFQEIDNLNFFLQLADNLPQYAAAISGSSLQYLYKPESISLNTSYEIYEEANYWQPFPRAPFVMEFSYKDKNYVLINNHLKCCGDGILDLDDAYDQETRRFSAITYLKTYMEYFFQGENVIVVGDFNDELTDADPNNVFVGFLNEPYSYLFTDYELATSMPNNWSYPSWPSHLDHILITQPLFAAYENEDSFTETLKLEDYLENGWTEYNQVVSDHRPVGLLLADANLDVSEVTQTSKSFYNSPNPVQNKTQFYLPEFNEPATLEIFTVNAKKLITKNILPGQERISLQLEQLKPGVYFARLQSKHNQYYHKIIVQ</sequence>
<dbReference type="Pfam" id="PF03372">
    <property type="entry name" value="Exo_endo_phos"/>
    <property type="match status" value="1"/>
</dbReference>
<dbReference type="RefSeq" id="WP_141421860.1">
    <property type="nucleotide sequence ID" value="NZ_VIAR01000007.1"/>
</dbReference>
<dbReference type="AlphaFoldDB" id="A0A507ZV32"/>
<comment type="caution">
    <text evidence="5">The sequence shown here is derived from an EMBL/GenBank/DDBJ whole genome shotgun (WGS) entry which is preliminary data.</text>
</comment>
<dbReference type="InterPro" id="IPR026444">
    <property type="entry name" value="Secre_tail"/>
</dbReference>
<feature type="domain" description="Secretion system C-terminal sorting" evidence="4">
    <location>
        <begin position="322"/>
        <end position="393"/>
    </location>
</feature>
<evidence type="ECO:0000256" key="2">
    <source>
        <dbReference type="SAM" id="SignalP"/>
    </source>
</evidence>
<feature type="signal peptide" evidence="2">
    <location>
        <begin position="1"/>
        <end position="30"/>
    </location>
</feature>
<dbReference type="EMBL" id="VIAR01000007">
    <property type="protein sequence ID" value="TQD38665.1"/>
    <property type="molecule type" value="Genomic_DNA"/>
</dbReference>
<feature type="chain" id="PRO_5021229617" evidence="2">
    <location>
        <begin position="31"/>
        <end position="394"/>
    </location>
</feature>
<evidence type="ECO:0000256" key="1">
    <source>
        <dbReference type="ARBA" id="ARBA00022729"/>
    </source>
</evidence>
<dbReference type="Gene3D" id="3.60.10.10">
    <property type="entry name" value="Endonuclease/exonuclease/phosphatase"/>
    <property type="match status" value="1"/>
</dbReference>
<proteinExistence type="predicted"/>
<keyword evidence="1 2" id="KW-0732">Signal</keyword>
<reference evidence="5 6" key="1">
    <citation type="submission" date="2019-06" db="EMBL/GenBank/DDBJ databases">
        <title>Flavibacter putida gen. nov., sp. nov., a novel marine bacterium of the family Flavobacteriaceae isolated from coastal seawater.</title>
        <authorList>
            <person name="Feng X."/>
        </authorList>
    </citation>
    <scope>NUCLEOTIDE SEQUENCE [LARGE SCALE GENOMIC DNA]</scope>
    <source>
        <strain evidence="5 6">PLHSN227</strain>
    </source>
</reference>
<protein>
    <submittedName>
        <fullName evidence="5">T9SS type A sorting domain-containing protein</fullName>
    </submittedName>
</protein>
<dbReference type="InterPro" id="IPR005135">
    <property type="entry name" value="Endo/exonuclease/phosphatase"/>
</dbReference>
<feature type="domain" description="Endonuclease/exonuclease/phosphatase" evidence="3">
    <location>
        <begin position="48"/>
        <end position="263"/>
    </location>
</feature>
<name>A0A507ZV32_9FLAO</name>
<dbReference type="Pfam" id="PF18962">
    <property type="entry name" value="Por_Secre_tail"/>
    <property type="match status" value="1"/>
</dbReference>
<gene>
    <name evidence="5" type="ORF">FKR84_08440</name>
</gene>
<accession>A0A507ZV32</accession>
<dbReference type="GO" id="GO:0003824">
    <property type="term" value="F:catalytic activity"/>
    <property type="evidence" value="ECO:0007669"/>
    <property type="project" value="InterPro"/>
</dbReference>
<dbReference type="Proteomes" id="UP000317169">
    <property type="component" value="Unassembled WGS sequence"/>
</dbReference>
<dbReference type="InterPro" id="IPR036691">
    <property type="entry name" value="Endo/exonu/phosph_ase_sf"/>
</dbReference>
<evidence type="ECO:0000313" key="6">
    <source>
        <dbReference type="Proteomes" id="UP000317169"/>
    </source>
</evidence>
<evidence type="ECO:0000259" key="4">
    <source>
        <dbReference type="Pfam" id="PF18962"/>
    </source>
</evidence>
<dbReference type="OrthoDB" id="5500612at2"/>
<evidence type="ECO:0000259" key="3">
    <source>
        <dbReference type="Pfam" id="PF03372"/>
    </source>
</evidence>
<dbReference type="NCBIfam" id="TIGR04183">
    <property type="entry name" value="Por_Secre_tail"/>
    <property type="match status" value="1"/>
</dbReference>
<dbReference type="SUPFAM" id="SSF56219">
    <property type="entry name" value="DNase I-like"/>
    <property type="match status" value="1"/>
</dbReference>